<dbReference type="SFLD" id="SFLDG01384">
    <property type="entry name" value="thioether_bond_formation_requi"/>
    <property type="match status" value="1"/>
</dbReference>
<dbReference type="InterPro" id="IPR058240">
    <property type="entry name" value="rSAM_sf"/>
</dbReference>
<dbReference type="InterPro" id="IPR023867">
    <property type="entry name" value="Sulphatase_maturase_rSAM"/>
</dbReference>
<evidence type="ECO:0000256" key="3">
    <source>
        <dbReference type="ARBA" id="ARBA00022723"/>
    </source>
</evidence>
<proteinExistence type="predicted"/>
<keyword evidence="5" id="KW-0411">Iron-sulfur</keyword>
<accession>A0A5B8W7P5</accession>
<dbReference type="InterPro" id="IPR026357">
    <property type="entry name" value="rSAM_SPASM_GrrM_OscB"/>
</dbReference>
<evidence type="ECO:0000256" key="5">
    <source>
        <dbReference type="ARBA" id="ARBA00023014"/>
    </source>
</evidence>
<name>A0A5B8W7P5_9SPHI</name>
<organism evidence="7 8">
    <name type="scientific">Mucilaginibacter ginsenosidivorax</name>
    <dbReference type="NCBI Taxonomy" id="862126"/>
    <lineage>
        <taxon>Bacteria</taxon>
        <taxon>Pseudomonadati</taxon>
        <taxon>Bacteroidota</taxon>
        <taxon>Sphingobacteriia</taxon>
        <taxon>Sphingobacteriales</taxon>
        <taxon>Sphingobacteriaceae</taxon>
        <taxon>Mucilaginibacter</taxon>
    </lineage>
</organism>
<dbReference type="PANTHER" id="PTHR43273">
    <property type="entry name" value="ANAEROBIC SULFATASE-MATURATING ENZYME HOMOLOG ASLB-RELATED"/>
    <property type="match status" value="1"/>
</dbReference>
<dbReference type="SFLD" id="SFLDG01067">
    <property type="entry name" value="SPASM/twitch_domain_containing"/>
    <property type="match status" value="2"/>
</dbReference>
<dbReference type="RefSeq" id="WP_147059608.1">
    <property type="nucleotide sequence ID" value="NZ_CP042437.1"/>
</dbReference>
<dbReference type="OrthoDB" id="9808591at2"/>
<sequence length="377" mass="43440">MIDLLVIQPTPFCNINCSYCYLADRDNKDKINEDTIGLIADRVIESKLYDKKITVVWHAGEPMVIPVDYFARLIEIINSKFKANGIETEHSIQTNGTLISQKWCDVINKFNIKIGISIDGPDFIHDHNRKTRNGKGTFQSVMKGIKLLQENNIRYHGIAVISKISLMFPEEIFSFFYDNGFYHVGLNIEELEGIHTSSSLYKEDEYSQIYTFYQALFNKYINSDNRMIIREFDYSLNSILRNPNVMDIRKIDIQSHQVVPHGIISIDYLGNYSTFSPELLGQKSDVYNNFIWGNVTDSGFKKPKWRKQFNAISKEISSGVKKCKKECSFFSVCGGGAPANKYYENNSFNSTETNYCRYTIQVPTSIVLSYLEEKLFN</sequence>
<comment type="cofactor">
    <cofactor evidence="1">
        <name>[4Fe-4S] cluster</name>
        <dbReference type="ChEBI" id="CHEBI:49883"/>
    </cofactor>
</comment>
<dbReference type="GO" id="GO:0016491">
    <property type="term" value="F:oxidoreductase activity"/>
    <property type="evidence" value="ECO:0007669"/>
    <property type="project" value="InterPro"/>
</dbReference>
<dbReference type="SFLD" id="SFLDG01072">
    <property type="entry name" value="dehydrogenase_like"/>
    <property type="match status" value="1"/>
</dbReference>
<evidence type="ECO:0000256" key="4">
    <source>
        <dbReference type="ARBA" id="ARBA00023004"/>
    </source>
</evidence>
<evidence type="ECO:0000259" key="6">
    <source>
        <dbReference type="PROSITE" id="PS51918"/>
    </source>
</evidence>
<dbReference type="NCBIfam" id="TIGR04261">
    <property type="entry name" value="rSAM_GlyRichRpt"/>
    <property type="match status" value="1"/>
</dbReference>
<keyword evidence="3" id="KW-0479">Metal-binding</keyword>
<dbReference type="Gene3D" id="3.20.20.70">
    <property type="entry name" value="Aldolase class I"/>
    <property type="match status" value="1"/>
</dbReference>
<evidence type="ECO:0000256" key="1">
    <source>
        <dbReference type="ARBA" id="ARBA00001966"/>
    </source>
</evidence>
<dbReference type="CDD" id="cd01335">
    <property type="entry name" value="Radical_SAM"/>
    <property type="match status" value="1"/>
</dbReference>
<evidence type="ECO:0000256" key="2">
    <source>
        <dbReference type="ARBA" id="ARBA00022691"/>
    </source>
</evidence>
<dbReference type="Proteomes" id="UP000321362">
    <property type="component" value="Chromosome"/>
</dbReference>
<protein>
    <submittedName>
        <fullName evidence="7">GRRM system radical SAM/SPASM domain protein</fullName>
    </submittedName>
</protein>
<dbReference type="SUPFAM" id="SSF102114">
    <property type="entry name" value="Radical SAM enzymes"/>
    <property type="match status" value="1"/>
</dbReference>
<dbReference type="InterPro" id="IPR013785">
    <property type="entry name" value="Aldolase_TIM"/>
</dbReference>
<reference evidence="7 8" key="1">
    <citation type="journal article" date="2013" name="J. Microbiol.">
        <title>Mucilaginibacter ginsenosidivorax sp. nov., with ginsenoside converting activity isolated from sediment.</title>
        <authorList>
            <person name="Kim J.K."/>
            <person name="Choi T.E."/>
            <person name="Liu Q.M."/>
            <person name="Park H.Y."/>
            <person name="Yi T.H."/>
            <person name="Yoon M.H."/>
            <person name="Kim S.C."/>
            <person name="Im W.T."/>
        </authorList>
    </citation>
    <scope>NUCLEOTIDE SEQUENCE [LARGE SCALE GENOMIC DNA]</scope>
    <source>
        <strain evidence="7 8">KHI28</strain>
    </source>
</reference>
<dbReference type="PROSITE" id="PS51918">
    <property type="entry name" value="RADICAL_SAM"/>
    <property type="match status" value="1"/>
</dbReference>
<dbReference type="PANTHER" id="PTHR43273:SF8">
    <property type="entry name" value="RADICAL SAM DOMAIN PROTEIN"/>
    <property type="match status" value="1"/>
</dbReference>
<evidence type="ECO:0000313" key="8">
    <source>
        <dbReference type="Proteomes" id="UP000321362"/>
    </source>
</evidence>
<dbReference type="KEGG" id="mgk:FSB76_28650"/>
<dbReference type="GO" id="GO:0051536">
    <property type="term" value="F:iron-sulfur cluster binding"/>
    <property type="evidence" value="ECO:0007669"/>
    <property type="project" value="UniProtKB-KW"/>
</dbReference>
<dbReference type="AlphaFoldDB" id="A0A5B8W7P5"/>
<dbReference type="SFLD" id="SFLDG01386">
    <property type="entry name" value="main_SPASM_domain-containing"/>
    <property type="match status" value="2"/>
</dbReference>
<dbReference type="InterPro" id="IPR007197">
    <property type="entry name" value="rSAM"/>
</dbReference>
<evidence type="ECO:0000313" key="7">
    <source>
        <dbReference type="EMBL" id="QEC79731.1"/>
    </source>
</evidence>
<dbReference type="GO" id="GO:0046872">
    <property type="term" value="F:metal ion binding"/>
    <property type="evidence" value="ECO:0007669"/>
    <property type="project" value="UniProtKB-KW"/>
</dbReference>
<keyword evidence="4" id="KW-0408">Iron</keyword>
<dbReference type="Pfam" id="PF04055">
    <property type="entry name" value="Radical_SAM"/>
    <property type="match status" value="1"/>
</dbReference>
<feature type="domain" description="Radical SAM core" evidence="6">
    <location>
        <begin position="1"/>
        <end position="230"/>
    </location>
</feature>
<dbReference type="EMBL" id="CP042437">
    <property type="protein sequence ID" value="QEC79731.1"/>
    <property type="molecule type" value="Genomic_DNA"/>
</dbReference>
<keyword evidence="8" id="KW-1185">Reference proteome</keyword>
<dbReference type="SFLD" id="SFLDS00029">
    <property type="entry name" value="Radical_SAM"/>
    <property type="match status" value="2"/>
</dbReference>
<gene>
    <name evidence="7" type="primary">grrM</name>
    <name evidence="7" type="ORF">FSB76_28650</name>
</gene>
<keyword evidence="2" id="KW-0949">S-adenosyl-L-methionine</keyword>